<dbReference type="RefSeq" id="XP_033665077.1">
    <property type="nucleotide sequence ID" value="XM_033813433.1"/>
</dbReference>
<organism evidence="2 3">
    <name type="scientific">Zasmidium cellare ATCC 36951</name>
    <dbReference type="NCBI Taxonomy" id="1080233"/>
    <lineage>
        <taxon>Eukaryota</taxon>
        <taxon>Fungi</taxon>
        <taxon>Dikarya</taxon>
        <taxon>Ascomycota</taxon>
        <taxon>Pezizomycotina</taxon>
        <taxon>Dothideomycetes</taxon>
        <taxon>Dothideomycetidae</taxon>
        <taxon>Mycosphaerellales</taxon>
        <taxon>Mycosphaerellaceae</taxon>
        <taxon>Zasmidium</taxon>
    </lineage>
</organism>
<dbReference type="GeneID" id="54566705"/>
<evidence type="ECO:0000256" key="1">
    <source>
        <dbReference type="SAM" id="MobiDB-lite"/>
    </source>
</evidence>
<feature type="region of interest" description="Disordered" evidence="1">
    <location>
        <begin position="79"/>
        <end position="98"/>
    </location>
</feature>
<sequence length="138" mass="16280">MHKTHRPRCKTRRKISDIATTLHNPDVYSLRQNWMLPERSSHPILLGQVNYTGWWREFRLDAAAEGYLDLYTGKENLLPVPTRPKKPDTTRAHKKKTTPWEALRKINPDHSKEHIFGSRVYVSIPPEYRRKTLLQARA</sequence>
<evidence type="ECO:0000313" key="3">
    <source>
        <dbReference type="Proteomes" id="UP000799537"/>
    </source>
</evidence>
<evidence type="ECO:0000313" key="2">
    <source>
        <dbReference type="EMBL" id="KAF2164188.1"/>
    </source>
</evidence>
<reference evidence="2" key="1">
    <citation type="journal article" date="2020" name="Stud. Mycol.">
        <title>101 Dothideomycetes genomes: a test case for predicting lifestyles and emergence of pathogens.</title>
        <authorList>
            <person name="Haridas S."/>
            <person name="Albert R."/>
            <person name="Binder M."/>
            <person name="Bloem J."/>
            <person name="Labutti K."/>
            <person name="Salamov A."/>
            <person name="Andreopoulos B."/>
            <person name="Baker S."/>
            <person name="Barry K."/>
            <person name="Bills G."/>
            <person name="Bluhm B."/>
            <person name="Cannon C."/>
            <person name="Castanera R."/>
            <person name="Culley D."/>
            <person name="Daum C."/>
            <person name="Ezra D."/>
            <person name="Gonzalez J."/>
            <person name="Henrissat B."/>
            <person name="Kuo A."/>
            <person name="Liang C."/>
            <person name="Lipzen A."/>
            <person name="Lutzoni F."/>
            <person name="Magnuson J."/>
            <person name="Mondo S."/>
            <person name="Nolan M."/>
            <person name="Ohm R."/>
            <person name="Pangilinan J."/>
            <person name="Park H.-J."/>
            <person name="Ramirez L."/>
            <person name="Alfaro M."/>
            <person name="Sun H."/>
            <person name="Tritt A."/>
            <person name="Yoshinaga Y."/>
            <person name="Zwiers L.-H."/>
            <person name="Turgeon B."/>
            <person name="Goodwin S."/>
            <person name="Spatafora J."/>
            <person name="Crous P."/>
            <person name="Grigoriev I."/>
        </authorList>
    </citation>
    <scope>NUCLEOTIDE SEQUENCE</scope>
    <source>
        <strain evidence="2">ATCC 36951</strain>
    </source>
</reference>
<dbReference type="EMBL" id="ML993605">
    <property type="protein sequence ID" value="KAF2164188.1"/>
    <property type="molecule type" value="Genomic_DNA"/>
</dbReference>
<proteinExistence type="predicted"/>
<protein>
    <submittedName>
        <fullName evidence="2">Uncharacterized protein</fullName>
    </submittedName>
</protein>
<gene>
    <name evidence="2" type="ORF">M409DRAFT_56884</name>
</gene>
<keyword evidence="3" id="KW-1185">Reference proteome</keyword>
<dbReference type="AlphaFoldDB" id="A0A6A6CDD4"/>
<name>A0A6A6CDD4_ZASCE</name>
<dbReference type="Proteomes" id="UP000799537">
    <property type="component" value="Unassembled WGS sequence"/>
</dbReference>
<accession>A0A6A6CDD4</accession>
<dbReference type="OrthoDB" id="5080239at2759"/>